<organism evidence="2 3">
    <name type="scientific">Trametes pubescens</name>
    <name type="common">White-rot fungus</name>
    <dbReference type="NCBI Taxonomy" id="154538"/>
    <lineage>
        <taxon>Eukaryota</taxon>
        <taxon>Fungi</taxon>
        <taxon>Dikarya</taxon>
        <taxon>Basidiomycota</taxon>
        <taxon>Agaricomycotina</taxon>
        <taxon>Agaricomycetes</taxon>
        <taxon>Polyporales</taxon>
        <taxon>Polyporaceae</taxon>
        <taxon>Trametes</taxon>
    </lineage>
</organism>
<evidence type="ECO:0000313" key="2">
    <source>
        <dbReference type="EMBL" id="OJT14982.1"/>
    </source>
</evidence>
<feature type="region of interest" description="Disordered" evidence="1">
    <location>
        <begin position="209"/>
        <end position="228"/>
    </location>
</feature>
<proteinExistence type="predicted"/>
<comment type="caution">
    <text evidence="2">The sequence shown here is derived from an EMBL/GenBank/DDBJ whole genome shotgun (WGS) entry which is preliminary data.</text>
</comment>
<gene>
    <name evidence="2" type="ORF">TRAPUB_8425</name>
</gene>
<feature type="compositionally biased region" description="Basic and acidic residues" evidence="1">
    <location>
        <begin position="104"/>
        <end position="124"/>
    </location>
</feature>
<keyword evidence="3" id="KW-1185">Reference proteome</keyword>
<reference evidence="2 3" key="1">
    <citation type="submission" date="2016-10" db="EMBL/GenBank/DDBJ databases">
        <title>Genome sequence of the basidiomycete white-rot fungus Trametes pubescens.</title>
        <authorList>
            <person name="Makela M.R."/>
            <person name="Granchi Z."/>
            <person name="Peng M."/>
            <person name="De Vries R.P."/>
            <person name="Grigoriev I."/>
            <person name="Riley R."/>
            <person name="Hilden K."/>
        </authorList>
    </citation>
    <scope>NUCLEOTIDE SEQUENCE [LARGE SCALE GENOMIC DNA]</scope>
    <source>
        <strain evidence="2 3">FBCC735</strain>
    </source>
</reference>
<protein>
    <submittedName>
        <fullName evidence="2">Uncharacterized protein</fullName>
    </submittedName>
</protein>
<name>A0A1M2W5E5_TRAPU</name>
<feature type="region of interest" description="Disordered" evidence="1">
    <location>
        <begin position="1"/>
        <end position="164"/>
    </location>
</feature>
<feature type="compositionally biased region" description="Basic and acidic residues" evidence="1">
    <location>
        <begin position="136"/>
        <end position="164"/>
    </location>
</feature>
<dbReference type="Proteomes" id="UP000184267">
    <property type="component" value="Unassembled WGS sequence"/>
</dbReference>
<dbReference type="AlphaFoldDB" id="A0A1M2W5E5"/>
<feature type="compositionally biased region" description="Basic residues" evidence="1">
    <location>
        <begin position="49"/>
        <end position="60"/>
    </location>
</feature>
<evidence type="ECO:0000313" key="3">
    <source>
        <dbReference type="Proteomes" id="UP000184267"/>
    </source>
</evidence>
<feature type="compositionally biased region" description="Basic and acidic residues" evidence="1">
    <location>
        <begin position="219"/>
        <end position="228"/>
    </location>
</feature>
<dbReference type="EMBL" id="MNAD01000215">
    <property type="protein sequence ID" value="OJT14982.1"/>
    <property type="molecule type" value="Genomic_DNA"/>
</dbReference>
<sequence length="228" mass="24730">MPRGGPSSLLPRLSPAAHGDEQALSNVERNRGGARHAASQGGRQEPGRYRSRRARGGRRLGGRDDAHSHGGPGTLGGKSGQRKRGQEARVRPMRKSGGGVMADASEHRRALPERGVKGPEERIGLDSNPEEWIATDEAKEADHGARPCEREVTPEEGREHPWEHGRCGKVLGLNMLGRTRLTAAKQTRRPSVRDDVDTSEIWSAAGRWREKAVTATERSAGDKGRSGI</sequence>
<accession>A0A1M2W5E5</accession>
<feature type="compositionally biased region" description="Gly residues" evidence="1">
    <location>
        <begin position="70"/>
        <end position="79"/>
    </location>
</feature>
<evidence type="ECO:0000256" key="1">
    <source>
        <dbReference type="SAM" id="MobiDB-lite"/>
    </source>
</evidence>